<evidence type="ECO:0000256" key="3">
    <source>
        <dbReference type="ARBA" id="ARBA00022840"/>
    </source>
</evidence>
<dbReference type="Gene3D" id="1.10.510.10">
    <property type="entry name" value="Transferase(Phosphotransferase) domain 1"/>
    <property type="match status" value="1"/>
</dbReference>
<keyword evidence="1" id="KW-0723">Serine/threonine-protein kinase</keyword>
<evidence type="ECO:0000313" key="6">
    <source>
        <dbReference type="EMBL" id="MED6144372.1"/>
    </source>
</evidence>
<keyword evidence="3" id="KW-0067">ATP-binding</keyword>
<sequence>MDTIPLTLIIGICLGFVLGVGFALSIALFCFRCTSNKSTSHGATTTVPIRDLGVDSSATFSDSNLGLESPRTSVWSNMPLWLEGLRRNNVVSACGIPKYSCKDIQKATSNFTTIIGHGAFGPVYKAQMSTADTVAVKVLGTDSSQGEKEFLTEVLLLGRLHHKNLVGLVGYAAERGQYMLLYMYMSKGSLASHLYGENHEPLSWDVRLRIALDVARALEYLHYGATPPVVHRDIKSSNILLDQFMRAKVTDFGLSRPEKIGPHTSIVRGTFGYLDPEYMSARTFTKKSDVYSFGVLLFELITGRNPQQGLMEYVQLAAMKGEDMVGCEEIVDSKLNGKYDVHKLNNMASLAFKCVNKVSKIRPTTREIVQTLSLLCKKNRRNHSRTSFATLKEVSIEMDNTEIRDFSSVERPNVLCRFHSR</sequence>
<dbReference type="Gene3D" id="3.30.200.20">
    <property type="entry name" value="Phosphorylase Kinase, domain 1"/>
    <property type="match status" value="1"/>
</dbReference>
<dbReference type="SUPFAM" id="SSF56112">
    <property type="entry name" value="Protein kinase-like (PK-like)"/>
    <property type="match status" value="1"/>
</dbReference>
<accession>A0ABU6T6Q9</accession>
<evidence type="ECO:0000256" key="2">
    <source>
        <dbReference type="ARBA" id="ARBA00022741"/>
    </source>
</evidence>
<protein>
    <submittedName>
        <fullName evidence="6">Calcium/calmodulin-regulated receptor-like kinase 1</fullName>
        <ecNumber evidence="6">2.7.11.1</ecNumber>
    </submittedName>
</protein>
<dbReference type="PANTHER" id="PTHR47989:SF24">
    <property type="entry name" value="CALCIUM_CALMODULIN-REGULATED RECEPTOR-LIKE KINASE 1 ISOFORM X1"/>
    <property type="match status" value="1"/>
</dbReference>
<dbReference type="Proteomes" id="UP001341840">
    <property type="component" value="Unassembled WGS sequence"/>
</dbReference>
<feature type="transmembrane region" description="Helical" evidence="4">
    <location>
        <begin position="6"/>
        <end position="31"/>
    </location>
</feature>
<dbReference type="EC" id="2.7.11.1" evidence="6"/>
<dbReference type="InterPro" id="IPR001245">
    <property type="entry name" value="Ser-Thr/Tyr_kinase_cat_dom"/>
</dbReference>
<evidence type="ECO:0000313" key="7">
    <source>
        <dbReference type="Proteomes" id="UP001341840"/>
    </source>
</evidence>
<comment type="caution">
    <text evidence="6">The sequence shown here is derived from an EMBL/GenBank/DDBJ whole genome shotgun (WGS) entry which is preliminary data.</text>
</comment>
<dbReference type="InterPro" id="IPR000719">
    <property type="entry name" value="Prot_kinase_dom"/>
</dbReference>
<dbReference type="SMART" id="SM00220">
    <property type="entry name" value="S_TKc"/>
    <property type="match status" value="1"/>
</dbReference>
<keyword evidence="2" id="KW-0547">Nucleotide-binding</keyword>
<reference evidence="6 7" key="1">
    <citation type="journal article" date="2023" name="Plants (Basel)">
        <title>Bridging the Gap: Combining Genomics and Transcriptomics Approaches to Understand Stylosanthes scabra, an Orphan Legume from the Brazilian Caatinga.</title>
        <authorList>
            <person name="Ferreira-Neto J.R.C."/>
            <person name="da Silva M.D."/>
            <person name="Binneck E."/>
            <person name="de Melo N.F."/>
            <person name="da Silva R.H."/>
            <person name="de Melo A.L.T.M."/>
            <person name="Pandolfi V."/>
            <person name="Bustamante F.O."/>
            <person name="Brasileiro-Vidal A.C."/>
            <person name="Benko-Iseppon A.M."/>
        </authorList>
    </citation>
    <scope>NUCLEOTIDE SEQUENCE [LARGE SCALE GENOMIC DNA]</scope>
    <source>
        <tissue evidence="6">Leaves</tissue>
    </source>
</reference>
<keyword evidence="6" id="KW-0808">Transferase</keyword>
<dbReference type="GO" id="GO:0004674">
    <property type="term" value="F:protein serine/threonine kinase activity"/>
    <property type="evidence" value="ECO:0007669"/>
    <property type="project" value="UniProtKB-EC"/>
</dbReference>
<dbReference type="PROSITE" id="PS50011">
    <property type="entry name" value="PROTEIN_KINASE_DOM"/>
    <property type="match status" value="1"/>
</dbReference>
<evidence type="ECO:0000256" key="1">
    <source>
        <dbReference type="ARBA" id="ARBA00022527"/>
    </source>
</evidence>
<dbReference type="PROSITE" id="PS00108">
    <property type="entry name" value="PROTEIN_KINASE_ST"/>
    <property type="match status" value="1"/>
</dbReference>
<keyword evidence="1" id="KW-0418">Kinase</keyword>
<proteinExistence type="predicted"/>
<dbReference type="InterPro" id="IPR011009">
    <property type="entry name" value="Kinase-like_dom_sf"/>
</dbReference>
<name>A0ABU6T6Q9_9FABA</name>
<dbReference type="InterPro" id="IPR008271">
    <property type="entry name" value="Ser/Thr_kinase_AS"/>
</dbReference>
<dbReference type="EMBL" id="JASCZI010090662">
    <property type="protein sequence ID" value="MED6144372.1"/>
    <property type="molecule type" value="Genomic_DNA"/>
</dbReference>
<keyword evidence="4" id="KW-0472">Membrane</keyword>
<keyword evidence="4" id="KW-1133">Transmembrane helix</keyword>
<organism evidence="6 7">
    <name type="scientific">Stylosanthes scabra</name>
    <dbReference type="NCBI Taxonomy" id="79078"/>
    <lineage>
        <taxon>Eukaryota</taxon>
        <taxon>Viridiplantae</taxon>
        <taxon>Streptophyta</taxon>
        <taxon>Embryophyta</taxon>
        <taxon>Tracheophyta</taxon>
        <taxon>Spermatophyta</taxon>
        <taxon>Magnoliopsida</taxon>
        <taxon>eudicotyledons</taxon>
        <taxon>Gunneridae</taxon>
        <taxon>Pentapetalae</taxon>
        <taxon>rosids</taxon>
        <taxon>fabids</taxon>
        <taxon>Fabales</taxon>
        <taxon>Fabaceae</taxon>
        <taxon>Papilionoideae</taxon>
        <taxon>50 kb inversion clade</taxon>
        <taxon>dalbergioids sensu lato</taxon>
        <taxon>Dalbergieae</taxon>
        <taxon>Pterocarpus clade</taxon>
        <taxon>Stylosanthes</taxon>
    </lineage>
</organism>
<dbReference type="Pfam" id="PF07714">
    <property type="entry name" value="PK_Tyr_Ser-Thr"/>
    <property type="match status" value="1"/>
</dbReference>
<evidence type="ECO:0000256" key="4">
    <source>
        <dbReference type="SAM" id="Phobius"/>
    </source>
</evidence>
<feature type="domain" description="Protein kinase" evidence="5">
    <location>
        <begin position="109"/>
        <end position="375"/>
    </location>
</feature>
<dbReference type="PANTHER" id="PTHR47989">
    <property type="entry name" value="OS01G0750732 PROTEIN"/>
    <property type="match status" value="1"/>
</dbReference>
<gene>
    <name evidence="6" type="primary">CRLK1_2</name>
    <name evidence="6" type="ORF">PIB30_015154</name>
</gene>
<keyword evidence="4" id="KW-0812">Transmembrane</keyword>
<keyword evidence="7" id="KW-1185">Reference proteome</keyword>
<evidence type="ECO:0000259" key="5">
    <source>
        <dbReference type="PROSITE" id="PS50011"/>
    </source>
</evidence>